<proteinExistence type="predicted"/>
<name>A0A6P1ME87_9FIRM</name>
<reference evidence="1 2" key="1">
    <citation type="submission" date="2020-01" db="EMBL/GenBank/DDBJ databases">
        <title>Genomic analysis of Aminipila sp. CBA3637.</title>
        <authorList>
            <person name="Kim Y.B."/>
            <person name="Roh S.W."/>
        </authorList>
    </citation>
    <scope>NUCLEOTIDE SEQUENCE [LARGE SCALE GENOMIC DNA]</scope>
    <source>
        <strain evidence="1 2">CBA3637</strain>
    </source>
</reference>
<dbReference type="Proteomes" id="UP000463883">
    <property type="component" value="Chromosome"/>
</dbReference>
<gene>
    <name evidence="1" type="ORF">Ami3637_02765</name>
</gene>
<dbReference type="EMBL" id="CP047591">
    <property type="protein sequence ID" value="QHI71443.1"/>
    <property type="molecule type" value="Genomic_DNA"/>
</dbReference>
<dbReference type="AlphaFoldDB" id="A0A6P1ME87"/>
<evidence type="ECO:0008006" key="3">
    <source>
        <dbReference type="Google" id="ProtNLM"/>
    </source>
</evidence>
<sequence>MEKKYIRFFKYASVDYMIDQNGFFNFLEVNDNTFAPYFIEKKREIVERDRASGNTITDLNKQHSKIFLSCFRRNINEGKHIAIICKKKGQESGIENEIQYIKALLNDNGFSAEIYTPEEFLINDGQLLVKDTGMKPDLIYRRNFSFPPLNLSLNTINDLYVRNVANDKFKILNIVRSLESSFPILRVPETYKATSRKEILDCIFFFQKKKEDCIVKPNCLYGGKGFLLIKYQEKKEEIYRKINEISLVEGGYIVQQKIEAAKFQSSDSNQYYFDIRTMVYDGVMAGIEGRRSGMPVGENEEKSLITNIAQNGVDLIVVSDQICKHRYAIRKMNCEEGMDKLDFKVDNNYLVLSPGYVENIRVLSEKIVEEIDSQISYERIGER</sequence>
<dbReference type="RefSeq" id="WP_162361218.1">
    <property type="nucleotide sequence ID" value="NZ_CP047591.1"/>
</dbReference>
<dbReference type="SUPFAM" id="SSF56059">
    <property type="entry name" value="Glutathione synthetase ATP-binding domain-like"/>
    <property type="match status" value="1"/>
</dbReference>
<accession>A0A6P1ME87</accession>
<dbReference type="KEGG" id="amic:Ami3637_02765"/>
<keyword evidence="2" id="KW-1185">Reference proteome</keyword>
<evidence type="ECO:0000313" key="1">
    <source>
        <dbReference type="EMBL" id="QHI71443.1"/>
    </source>
</evidence>
<evidence type="ECO:0000313" key="2">
    <source>
        <dbReference type="Proteomes" id="UP000463883"/>
    </source>
</evidence>
<protein>
    <recommendedName>
        <fullName evidence="3">ATP-grasp domain-containing protein</fullName>
    </recommendedName>
</protein>
<organism evidence="1 2">
    <name type="scientific">Aminipila terrae</name>
    <dbReference type="NCBI Taxonomy" id="2697030"/>
    <lineage>
        <taxon>Bacteria</taxon>
        <taxon>Bacillati</taxon>
        <taxon>Bacillota</taxon>
        <taxon>Clostridia</taxon>
        <taxon>Peptostreptococcales</taxon>
        <taxon>Anaerovoracaceae</taxon>
        <taxon>Aminipila</taxon>
    </lineage>
</organism>